<proteinExistence type="predicted"/>
<dbReference type="SUPFAM" id="SSF101447">
    <property type="entry name" value="Formin homology 2 domain (FH2 domain)"/>
    <property type="match status" value="1"/>
</dbReference>
<evidence type="ECO:0000313" key="2">
    <source>
        <dbReference type="EMBL" id="KAI3428134.1"/>
    </source>
</evidence>
<accession>A0A9D4TKH9</accession>
<dbReference type="EMBL" id="SIDB01000009">
    <property type="protein sequence ID" value="KAI3428134.1"/>
    <property type="molecule type" value="Genomic_DNA"/>
</dbReference>
<dbReference type="Proteomes" id="UP001055712">
    <property type="component" value="Unassembled WGS sequence"/>
</dbReference>
<feature type="compositionally biased region" description="Pro residues" evidence="1">
    <location>
        <begin position="61"/>
        <end position="80"/>
    </location>
</feature>
<protein>
    <submittedName>
        <fullName evidence="2">Uncharacterized protein</fullName>
    </submittedName>
</protein>
<dbReference type="OrthoDB" id="513362at2759"/>
<organism evidence="2 3">
    <name type="scientific">Chlorella vulgaris</name>
    <name type="common">Green alga</name>
    <dbReference type="NCBI Taxonomy" id="3077"/>
    <lineage>
        <taxon>Eukaryota</taxon>
        <taxon>Viridiplantae</taxon>
        <taxon>Chlorophyta</taxon>
        <taxon>core chlorophytes</taxon>
        <taxon>Trebouxiophyceae</taxon>
        <taxon>Chlorellales</taxon>
        <taxon>Chlorellaceae</taxon>
        <taxon>Chlorella clade</taxon>
        <taxon>Chlorella</taxon>
    </lineage>
</organism>
<comment type="caution">
    <text evidence="2">The sequence shown here is derived from an EMBL/GenBank/DDBJ whole genome shotgun (WGS) entry which is preliminary data.</text>
</comment>
<dbReference type="AlphaFoldDB" id="A0A9D4TKH9"/>
<sequence length="293" mass="32044">MQCGALRHWPAGPACSTEAAVQLPACLWGRYRCKAARSVAPPPRSSYQTDRERELARNVPAAPPSFTPPPPPPPPPPPEPVVENELSGISRRSLFAFMAGGVSLYWLALRGGFPLAAVDRKRNVALLKTKGGNLVAATEDSAGRVFMFDKAGNIYYDTEDARTGMYIVDTEGRMYNKFVDKQGQVQTVEVGNIADLETISATEIGGVPVSEMQKSIKQLRGGRITGFRTYADPQNLEDYMPPNAAYTRRADGTLDPPAFLEDLTVDLELKKQVREMPDVSPADVLESLQYGDK</sequence>
<evidence type="ECO:0000313" key="3">
    <source>
        <dbReference type="Proteomes" id="UP001055712"/>
    </source>
</evidence>
<evidence type="ECO:0000256" key="1">
    <source>
        <dbReference type="SAM" id="MobiDB-lite"/>
    </source>
</evidence>
<feature type="region of interest" description="Disordered" evidence="1">
    <location>
        <begin position="36"/>
        <end position="84"/>
    </location>
</feature>
<reference evidence="2" key="2">
    <citation type="submission" date="2020-11" db="EMBL/GenBank/DDBJ databases">
        <authorList>
            <person name="Cecchin M."/>
            <person name="Marcolungo L."/>
            <person name="Rossato M."/>
            <person name="Girolomoni L."/>
            <person name="Cosentino E."/>
            <person name="Cuine S."/>
            <person name="Li-Beisson Y."/>
            <person name="Delledonne M."/>
            <person name="Ballottari M."/>
        </authorList>
    </citation>
    <scope>NUCLEOTIDE SEQUENCE</scope>
    <source>
        <strain evidence="2">211/11P</strain>
        <tissue evidence="2">Whole cell</tissue>
    </source>
</reference>
<name>A0A9D4TKH9_CHLVU</name>
<gene>
    <name evidence="2" type="ORF">D9Q98_006517</name>
</gene>
<reference evidence="2" key="1">
    <citation type="journal article" date="2019" name="Plant J.">
        <title>Chlorella vulgaris genome assembly and annotation reveals the molecular basis for metabolic acclimation to high light conditions.</title>
        <authorList>
            <person name="Cecchin M."/>
            <person name="Marcolungo L."/>
            <person name="Rossato M."/>
            <person name="Girolomoni L."/>
            <person name="Cosentino E."/>
            <person name="Cuine S."/>
            <person name="Li-Beisson Y."/>
            <person name="Delledonne M."/>
            <person name="Ballottari M."/>
        </authorList>
    </citation>
    <scope>NUCLEOTIDE SEQUENCE</scope>
    <source>
        <strain evidence="2">211/11P</strain>
    </source>
</reference>
<keyword evidence="3" id="KW-1185">Reference proteome</keyword>